<gene>
    <name evidence="2" type="ORF">EVAR_100694_1</name>
</gene>
<organism evidence="2 3">
    <name type="scientific">Eumeta variegata</name>
    <name type="common">Bagworm moth</name>
    <name type="synonym">Eumeta japonica</name>
    <dbReference type="NCBI Taxonomy" id="151549"/>
    <lineage>
        <taxon>Eukaryota</taxon>
        <taxon>Metazoa</taxon>
        <taxon>Ecdysozoa</taxon>
        <taxon>Arthropoda</taxon>
        <taxon>Hexapoda</taxon>
        <taxon>Insecta</taxon>
        <taxon>Pterygota</taxon>
        <taxon>Neoptera</taxon>
        <taxon>Endopterygota</taxon>
        <taxon>Lepidoptera</taxon>
        <taxon>Glossata</taxon>
        <taxon>Ditrysia</taxon>
        <taxon>Tineoidea</taxon>
        <taxon>Psychidae</taxon>
        <taxon>Oiketicinae</taxon>
        <taxon>Eumeta</taxon>
    </lineage>
</organism>
<keyword evidence="3" id="KW-1185">Reference proteome</keyword>
<proteinExistence type="predicted"/>
<sequence>MLQKGVWKFKRLGWDSDTYDFDEKDDMEINSPPVQLRRYKRIQGRHNSQTVNTHLNETLQTVHMYVQLNGEANPTTAAAVQDEQHVPADQAAVPASQQTQRSA</sequence>
<evidence type="ECO:0000256" key="1">
    <source>
        <dbReference type="SAM" id="MobiDB-lite"/>
    </source>
</evidence>
<dbReference type="EMBL" id="BGZK01004191">
    <property type="protein sequence ID" value="GBP07487.1"/>
    <property type="molecule type" value="Genomic_DNA"/>
</dbReference>
<feature type="region of interest" description="Disordered" evidence="1">
    <location>
        <begin position="82"/>
        <end position="103"/>
    </location>
</feature>
<name>A0A4C1T1X8_EUMVA</name>
<evidence type="ECO:0000313" key="3">
    <source>
        <dbReference type="Proteomes" id="UP000299102"/>
    </source>
</evidence>
<protein>
    <submittedName>
        <fullName evidence="2">Uncharacterized protein</fullName>
    </submittedName>
</protein>
<reference evidence="2 3" key="1">
    <citation type="journal article" date="2019" name="Commun. Biol.">
        <title>The bagworm genome reveals a unique fibroin gene that provides high tensile strength.</title>
        <authorList>
            <person name="Kono N."/>
            <person name="Nakamura H."/>
            <person name="Ohtoshi R."/>
            <person name="Tomita M."/>
            <person name="Numata K."/>
            <person name="Arakawa K."/>
        </authorList>
    </citation>
    <scope>NUCLEOTIDE SEQUENCE [LARGE SCALE GENOMIC DNA]</scope>
</reference>
<accession>A0A4C1T1X8</accession>
<dbReference type="Proteomes" id="UP000299102">
    <property type="component" value="Unassembled WGS sequence"/>
</dbReference>
<evidence type="ECO:0000313" key="2">
    <source>
        <dbReference type="EMBL" id="GBP07487.1"/>
    </source>
</evidence>
<comment type="caution">
    <text evidence="2">The sequence shown here is derived from an EMBL/GenBank/DDBJ whole genome shotgun (WGS) entry which is preliminary data.</text>
</comment>
<dbReference type="AlphaFoldDB" id="A0A4C1T1X8"/>